<feature type="compositionally biased region" description="Basic and acidic residues" evidence="2">
    <location>
        <begin position="401"/>
        <end position="430"/>
    </location>
</feature>
<keyword evidence="1" id="KW-0175">Coiled coil</keyword>
<name>D8PK93_SCHCM</name>
<dbReference type="OMA" id="NTTATHK"/>
<evidence type="ECO:0000313" key="5">
    <source>
        <dbReference type="Proteomes" id="UP000007431"/>
    </source>
</evidence>
<gene>
    <name evidence="4" type="ORF">SCHCODRAFT_104443</name>
</gene>
<dbReference type="AlphaFoldDB" id="D8PK93"/>
<evidence type="ECO:0000256" key="2">
    <source>
        <dbReference type="SAM" id="MobiDB-lite"/>
    </source>
</evidence>
<accession>D8PK93</accession>
<dbReference type="VEuPathDB" id="FungiDB:SCHCODRAFT_02609965"/>
<dbReference type="Proteomes" id="UP000007431">
    <property type="component" value="Unassembled WGS sequence"/>
</dbReference>
<proteinExistence type="predicted"/>
<dbReference type="HOGENOM" id="CLU_606991_0_0_1"/>
<sequence>MDNLVDEHPELALEMVKLLGNELKSVKTQLRELQSQRATSALSSNSADAGPTSVENAELRRRLRELQAENERLAESQGIVKQEAYDENDLLQQKAVIIDRQSEDLTRAYRDIQKLKKENEQLKENVASLQAAIDATKDRRANVEKVTASVRRQAEELQAELISLSERERALATEIQASKKPYTPAKFLEQSRRPSNSRQPAAASLKAYRQYMGSFRLGKVNFSPSPGSLIYSRRHEVAAFSAHEVLWPTSPADGLSRAVVIYPTHEGRMPITSASSVYTWTTQPASVGQAFELFYQGDQGWWLYTGVFECRAVVKTTLPALALGQEKSTTAKLADAVVERALDKNLVPPILFNNMKKMLKEGMLQVCCVELECVGFNRALYASLLSEAGGSASSVSSREPVGGRKRDQRNGEPSYRRREEKRRRTDNEQH</sequence>
<evidence type="ECO:0000259" key="3">
    <source>
        <dbReference type="Pfam" id="PF20411"/>
    </source>
</evidence>
<feature type="coiled-coil region" evidence="1">
    <location>
        <begin position="16"/>
        <end position="174"/>
    </location>
</feature>
<reference evidence="4 5" key="1">
    <citation type="journal article" date="2010" name="Nat. Biotechnol.">
        <title>Genome sequence of the model mushroom Schizophyllum commune.</title>
        <authorList>
            <person name="Ohm R.A."/>
            <person name="de Jong J.F."/>
            <person name="Lugones L.G."/>
            <person name="Aerts A."/>
            <person name="Kothe E."/>
            <person name="Stajich J.E."/>
            <person name="de Vries R.P."/>
            <person name="Record E."/>
            <person name="Levasseur A."/>
            <person name="Baker S.E."/>
            <person name="Bartholomew K.A."/>
            <person name="Coutinho P.M."/>
            <person name="Erdmann S."/>
            <person name="Fowler T.J."/>
            <person name="Gathman A.C."/>
            <person name="Lombard V."/>
            <person name="Henrissat B."/>
            <person name="Knabe N."/>
            <person name="Kuees U."/>
            <person name="Lilly W.W."/>
            <person name="Lindquist E."/>
            <person name="Lucas S."/>
            <person name="Magnuson J.K."/>
            <person name="Piumi F."/>
            <person name="Raudaskoski M."/>
            <person name="Salamov A."/>
            <person name="Schmutz J."/>
            <person name="Schwarze F.W.M.R."/>
            <person name="vanKuyk P.A."/>
            <person name="Horton J.S."/>
            <person name="Grigoriev I.V."/>
            <person name="Woesten H.A.B."/>
        </authorList>
    </citation>
    <scope>NUCLEOTIDE SEQUENCE [LARGE SCALE GENOMIC DNA]</scope>
    <source>
        <strain evidence="5">H4-8 / FGSC 9210</strain>
    </source>
</reference>
<keyword evidence="5" id="KW-1185">Reference proteome</keyword>
<protein>
    <recommendedName>
        <fullName evidence="3">DUF6697 domain-containing protein</fullName>
    </recommendedName>
</protein>
<feature type="region of interest" description="Disordered" evidence="2">
    <location>
        <begin position="389"/>
        <end position="430"/>
    </location>
</feature>
<dbReference type="EMBL" id="GL377302">
    <property type="protein sequence ID" value="EFJ02642.1"/>
    <property type="molecule type" value="Genomic_DNA"/>
</dbReference>
<feature type="domain" description="DUF6697" evidence="3">
    <location>
        <begin position="265"/>
        <end position="386"/>
    </location>
</feature>
<dbReference type="InParanoid" id="D8PK93"/>
<dbReference type="InterPro" id="IPR046520">
    <property type="entry name" value="DUF6697"/>
</dbReference>
<organism evidence="5">
    <name type="scientific">Schizophyllum commune (strain H4-8 / FGSC 9210)</name>
    <name type="common">Split gill fungus</name>
    <dbReference type="NCBI Taxonomy" id="578458"/>
    <lineage>
        <taxon>Eukaryota</taxon>
        <taxon>Fungi</taxon>
        <taxon>Dikarya</taxon>
        <taxon>Basidiomycota</taxon>
        <taxon>Agaricomycotina</taxon>
        <taxon>Agaricomycetes</taxon>
        <taxon>Agaricomycetidae</taxon>
        <taxon>Agaricales</taxon>
        <taxon>Schizophyllaceae</taxon>
        <taxon>Schizophyllum</taxon>
    </lineage>
</organism>
<dbReference type="Pfam" id="PF20411">
    <property type="entry name" value="DUF6697"/>
    <property type="match status" value="1"/>
</dbReference>
<feature type="non-terminal residue" evidence="4">
    <location>
        <position position="430"/>
    </location>
</feature>
<evidence type="ECO:0000313" key="4">
    <source>
        <dbReference type="EMBL" id="EFJ02642.1"/>
    </source>
</evidence>
<evidence type="ECO:0000256" key="1">
    <source>
        <dbReference type="SAM" id="Coils"/>
    </source>
</evidence>